<feature type="non-terminal residue" evidence="2">
    <location>
        <position position="63"/>
    </location>
</feature>
<keyword evidence="1" id="KW-1133">Transmembrane helix</keyword>
<name>Q4RA49_TETNG</name>
<gene>
    <name evidence="2" type="ORF">GSTENG00036653001</name>
</gene>
<reference evidence="2" key="1">
    <citation type="journal article" date="2004" name="Nature">
        <title>Genome duplication in the teleost fish Tetraodon nigroviridis reveals the early vertebrate proto-karyotype.</title>
        <authorList>
            <person name="Jaillon O."/>
            <person name="Aury J.-M."/>
            <person name="Brunet F."/>
            <person name="Petit J.-L."/>
            <person name="Stange-Thomann N."/>
            <person name="Mauceli E."/>
            <person name="Bouneau L."/>
            <person name="Fischer C."/>
            <person name="Ozouf-Costaz C."/>
            <person name="Bernot A."/>
            <person name="Nicaud S."/>
            <person name="Jaffe D."/>
            <person name="Fisher S."/>
            <person name="Lutfalla G."/>
            <person name="Dossat C."/>
            <person name="Segurens B."/>
            <person name="Dasilva C."/>
            <person name="Salanoubat M."/>
            <person name="Levy M."/>
            <person name="Boudet N."/>
            <person name="Castellano S."/>
            <person name="Anthouard V."/>
            <person name="Jubin C."/>
            <person name="Castelli V."/>
            <person name="Katinka M."/>
            <person name="Vacherie B."/>
            <person name="Biemont C."/>
            <person name="Skalli Z."/>
            <person name="Cattolico L."/>
            <person name="Poulain J."/>
            <person name="De Berardinis V."/>
            <person name="Cruaud C."/>
            <person name="Duprat S."/>
            <person name="Brottier P."/>
            <person name="Coutanceau J.-P."/>
            <person name="Gouzy J."/>
            <person name="Parra G."/>
            <person name="Lardier G."/>
            <person name="Chapple C."/>
            <person name="McKernan K.J."/>
            <person name="McEwan P."/>
            <person name="Bosak S."/>
            <person name="Kellis M."/>
            <person name="Volff J.-N."/>
            <person name="Guigo R."/>
            <person name="Zody M.C."/>
            <person name="Mesirov J."/>
            <person name="Lindblad-Toh K."/>
            <person name="Birren B."/>
            <person name="Nusbaum C."/>
            <person name="Kahn D."/>
            <person name="Robinson-Rechavi M."/>
            <person name="Laudet V."/>
            <person name="Schachter V."/>
            <person name="Quetier F."/>
            <person name="Saurin W."/>
            <person name="Scarpelli C."/>
            <person name="Wincker P."/>
            <person name="Lander E.S."/>
            <person name="Weissenbach J."/>
            <person name="Roest Crollius H."/>
        </authorList>
    </citation>
    <scope>NUCLEOTIDE SEQUENCE [LARGE SCALE GENOMIC DNA]</scope>
</reference>
<accession>Q4RA49</accession>
<evidence type="ECO:0000256" key="1">
    <source>
        <dbReference type="SAM" id="Phobius"/>
    </source>
</evidence>
<keyword evidence="1" id="KW-0812">Transmembrane</keyword>
<feature type="transmembrane region" description="Helical" evidence="1">
    <location>
        <begin position="37"/>
        <end position="58"/>
    </location>
</feature>
<sequence length="63" mass="6971">MDVFRRRLLGISVAAAHGLFSGSLNILLKVLISRHHFGFLTLIQLLTSSTAAISLELLRRLGR</sequence>
<comment type="caution">
    <text evidence="2">The sequence shown here is derived from an EMBL/GenBank/DDBJ whole genome shotgun (WGS) entry which is preliminary data.</text>
</comment>
<dbReference type="AlphaFoldDB" id="Q4RA49"/>
<proteinExistence type="predicted"/>
<reference evidence="2" key="2">
    <citation type="submission" date="2004-02" db="EMBL/GenBank/DDBJ databases">
        <authorList>
            <consortium name="Genoscope"/>
            <consortium name="Whitehead Institute Centre for Genome Research"/>
        </authorList>
    </citation>
    <scope>NUCLEOTIDE SEQUENCE</scope>
</reference>
<organism evidence="2">
    <name type="scientific">Tetraodon nigroviridis</name>
    <name type="common">Spotted green pufferfish</name>
    <name type="synonym">Chelonodon nigroviridis</name>
    <dbReference type="NCBI Taxonomy" id="99883"/>
    <lineage>
        <taxon>Eukaryota</taxon>
        <taxon>Metazoa</taxon>
        <taxon>Chordata</taxon>
        <taxon>Craniata</taxon>
        <taxon>Vertebrata</taxon>
        <taxon>Euteleostomi</taxon>
        <taxon>Actinopterygii</taxon>
        <taxon>Neopterygii</taxon>
        <taxon>Teleostei</taxon>
        <taxon>Neoteleostei</taxon>
        <taxon>Acanthomorphata</taxon>
        <taxon>Eupercaria</taxon>
        <taxon>Tetraodontiformes</taxon>
        <taxon>Tetradontoidea</taxon>
        <taxon>Tetraodontidae</taxon>
        <taxon>Tetraodon</taxon>
    </lineage>
</organism>
<keyword evidence="1" id="KW-0472">Membrane</keyword>
<protein>
    <submittedName>
        <fullName evidence="2">(spotted green pufferfish) hypothetical protein</fullName>
    </submittedName>
</protein>
<dbReference type="EMBL" id="CAAE01024487">
    <property type="protein sequence ID" value="CAG14734.1"/>
    <property type="molecule type" value="Genomic_DNA"/>
</dbReference>
<dbReference type="KEGG" id="tng:GSTEN00036653G001"/>
<dbReference type="OrthoDB" id="417037at2759"/>
<evidence type="ECO:0000313" key="2">
    <source>
        <dbReference type="EMBL" id="CAG14734.1"/>
    </source>
</evidence>